<keyword evidence="3" id="KW-1185">Reference proteome</keyword>
<evidence type="ECO:0000313" key="3">
    <source>
        <dbReference type="Proteomes" id="UP000314294"/>
    </source>
</evidence>
<dbReference type="AlphaFoldDB" id="A0A4Z2GAF4"/>
<organism evidence="2 3">
    <name type="scientific">Liparis tanakae</name>
    <name type="common">Tanaka's snailfish</name>
    <dbReference type="NCBI Taxonomy" id="230148"/>
    <lineage>
        <taxon>Eukaryota</taxon>
        <taxon>Metazoa</taxon>
        <taxon>Chordata</taxon>
        <taxon>Craniata</taxon>
        <taxon>Vertebrata</taxon>
        <taxon>Euteleostomi</taxon>
        <taxon>Actinopterygii</taxon>
        <taxon>Neopterygii</taxon>
        <taxon>Teleostei</taxon>
        <taxon>Neoteleostei</taxon>
        <taxon>Acanthomorphata</taxon>
        <taxon>Eupercaria</taxon>
        <taxon>Perciformes</taxon>
        <taxon>Cottioidei</taxon>
        <taxon>Cottales</taxon>
        <taxon>Liparidae</taxon>
        <taxon>Liparis</taxon>
    </lineage>
</organism>
<proteinExistence type="predicted"/>
<sequence length="94" mass="10127">MAVGVVEAVGDYFSRRRAIDSSSRGGPSVSNLNSDGVNPSAGGLIPEDCLDSPSDQQTGQTQHGLGHRKHYSSRCMQVARIHYANFYESETQLA</sequence>
<protein>
    <submittedName>
        <fullName evidence="2">Uncharacterized protein</fullName>
    </submittedName>
</protein>
<gene>
    <name evidence="2" type="ORF">EYF80_040250</name>
</gene>
<feature type="compositionally biased region" description="Polar residues" evidence="1">
    <location>
        <begin position="20"/>
        <end position="37"/>
    </location>
</feature>
<evidence type="ECO:0000313" key="2">
    <source>
        <dbReference type="EMBL" id="TNN49542.1"/>
    </source>
</evidence>
<reference evidence="2 3" key="1">
    <citation type="submission" date="2019-03" db="EMBL/GenBank/DDBJ databases">
        <title>First draft genome of Liparis tanakae, snailfish: a comprehensive survey of snailfish specific genes.</title>
        <authorList>
            <person name="Kim W."/>
            <person name="Song I."/>
            <person name="Jeong J.-H."/>
            <person name="Kim D."/>
            <person name="Kim S."/>
            <person name="Ryu S."/>
            <person name="Song J.Y."/>
            <person name="Lee S.K."/>
        </authorList>
    </citation>
    <scope>NUCLEOTIDE SEQUENCE [LARGE SCALE GENOMIC DNA]</scope>
    <source>
        <tissue evidence="2">Muscle</tissue>
    </source>
</reference>
<dbReference type="Proteomes" id="UP000314294">
    <property type="component" value="Unassembled WGS sequence"/>
</dbReference>
<dbReference type="EMBL" id="SRLO01000651">
    <property type="protein sequence ID" value="TNN49542.1"/>
    <property type="molecule type" value="Genomic_DNA"/>
</dbReference>
<accession>A0A4Z2GAF4</accession>
<comment type="caution">
    <text evidence="2">The sequence shown here is derived from an EMBL/GenBank/DDBJ whole genome shotgun (WGS) entry which is preliminary data.</text>
</comment>
<evidence type="ECO:0000256" key="1">
    <source>
        <dbReference type="SAM" id="MobiDB-lite"/>
    </source>
</evidence>
<feature type="region of interest" description="Disordered" evidence="1">
    <location>
        <begin position="18"/>
        <end position="69"/>
    </location>
</feature>
<name>A0A4Z2GAF4_9TELE</name>